<dbReference type="RefSeq" id="WP_046109544.1">
    <property type="nucleotide sequence ID" value="NZ_JZEX01000127.1"/>
</dbReference>
<evidence type="ECO:0000313" key="2">
    <source>
        <dbReference type="EMBL" id="KKB10927.1"/>
    </source>
</evidence>
<dbReference type="Gene3D" id="3.40.50.1820">
    <property type="entry name" value="alpha/beta hydrolase"/>
    <property type="match status" value="1"/>
</dbReference>
<dbReference type="GO" id="GO:0006631">
    <property type="term" value="P:fatty acid metabolic process"/>
    <property type="evidence" value="ECO:0007669"/>
    <property type="project" value="TreeGrafter"/>
</dbReference>
<dbReference type="Pfam" id="PF00326">
    <property type="entry name" value="Peptidase_S9"/>
    <property type="match status" value="1"/>
</dbReference>
<reference evidence="2 3" key="1">
    <citation type="submission" date="2015-03" db="EMBL/GenBank/DDBJ databases">
        <authorList>
            <person name="Hassan Y.I."/>
            <person name="Lepp D."/>
            <person name="Li X.-Z."/>
            <person name="Zhou T."/>
        </authorList>
    </citation>
    <scope>NUCLEOTIDE SEQUENCE [LARGE SCALE GENOMIC DNA]</scope>
    <source>
        <strain evidence="2 3">BD-c194</strain>
    </source>
</reference>
<dbReference type="EMBL" id="JZEX01000127">
    <property type="protein sequence ID" value="KKB10927.1"/>
    <property type="molecule type" value="Genomic_DNA"/>
</dbReference>
<dbReference type="SUPFAM" id="SSF53474">
    <property type="entry name" value="alpha/beta-Hydrolases"/>
    <property type="match status" value="1"/>
</dbReference>
<gene>
    <name evidence="2" type="ORF">VE25_15435</name>
</gene>
<keyword evidence="3" id="KW-1185">Reference proteome</keyword>
<evidence type="ECO:0000259" key="1">
    <source>
        <dbReference type="Pfam" id="PF00326"/>
    </source>
</evidence>
<dbReference type="GO" id="GO:0006637">
    <property type="term" value="P:acyl-CoA metabolic process"/>
    <property type="evidence" value="ECO:0007669"/>
    <property type="project" value="TreeGrafter"/>
</dbReference>
<dbReference type="InterPro" id="IPR001375">
    <property type="entry name" value="Peptidase_S9_cat"/>
</dbReference>
<dbReference type="InterPro" id="IPR029058">
    <property type="entry name" value="AB_hydrolase_fold"/>
</dbReference>
<dbReference type="GO" id="GO:0047617">
    <property type="term" value="F:fatty acyl-CoA hydrolase activity"/>
    <property type="evidence" value="ECO:0007669"/>
    <property type="project" value="TreeGrafter"/>
</dbReference>
<sequence length="252" mass="27728">MTLKIVRRLLPKWGTTYGPVGEGPFAAILVLHGSEGGWSGWSHQFATLLAAHGFLAFPFSYSRDGNAWNAGSIRDVPLDRTVQVLKALRAFEYAGPKVGILGFSRGAEHALLVATLMAAERMDGQPDAIAAHAAPDVVCGAFDSRRWRDKGDPGWQSWDAAERAWTWRGSSEELKPTTQIAVERITAPIFLSHGIADDVWSVEMTRRLQARLLAAGRAPQVHYFEGQRHMFDSAGQNDLNERLIGFFGEELG</sequence>
<dbReference type="PANTHER" id="PTHR10824">
    <property type="entry name" value="ACYL-COENZYME A THIOESTERASE-RELATED"/>
    <property type="match status" value="1"/>
</dbReference>
<dbReference type="PANTHER" id="PTHR10824:SF4">
    <property type="entry name" value="ACYL-COENZYME A THIOESTERASE 1-LIKE"/>
    <property type="match status" value="1"/>
</dbReference>
<accession>A0A0F5FRW7</accession>
<protein>
    <submittedName>
        <fullName evidence="2">Thioesterase</fullName>
    </submittedName>
</protein>
<dbReference type="AlphaFoldDB" id="A0A0F5FRW7"/>
<name>A0A0F5FRW7_9HYPH</name>
<organism evidence="2 3">
    <name type="scientific">Devosia geojensis</name>
    <dbReference type="NCBI Taxonomy" id="443610"/>
    <lineage>
        <taxon>Bacteria</taxon>
        <taxon>Pseudomonadati</taxon>
        <taxon>Pseudomonadota</taxon>
        <taxon>Alphaproteobacteria</taxon>
        <taxon>Hyphomicrobiales</taxon>
        <taxon>Devosiaceae</taxon>
        <taxon>Devosia</taxon>
    </lineage>
</organism>
<dbReference type="PATRIC" id="fig|443610.3.peg.1361"/>
<proteinExistence type="predicted"/>
<dbReference type="OrthoDB" id="3647650at2"/>
<dbReference type="Proteomes" id="UP000033632">
    <property type="component" value="Unassembled WGS sequence"/>
</dbReference>
<dbReference type="GO" id="GO:0006508">
    <property type="term" value="P:proteolysis"/>
    <property type="evidence" value="ECO:0007669"/>
    <property type="project" value="InterPro"/>
</dbReference>
<evidence type="ECO:0000313" key="3">
    <source>
        <dbReference type="Proteomes" id="UP000033632"/>
    </source>
</evidence>
<feature type="domain" description="Peptidase S9 prolyl oligopeptidase catalytic" evidence="1">
    <location>
        <begin position="81"/>
        <end position="251"/>
    </location>
</feature>
<dbReference type="STRING" id="443610.VE25_15435"/>
<dbReference type="GO" id="GO:0008236">
    <property type="term" value="F:serine-type peptidase activity"/>
    <property type="evidence" value="ECO:0007669"/>
    <property type="project" value="InterPro"/>
</dbReference>
<comment type="caution">
    <text evidence="2">The sequence shown here is derived from an EMBL/GenBank/DDBJ whole genome shotgun (WGS) entry which is preliminary data.</text>
</comment>